<sequence>MIIDTNEKAYAMFDELGFPPVFRDIWEDKGPSALKYMYERPRVVYLENYLPLLAQNGDTIIAFDLESKRFVEHFLEVEHPTIIGTNYRQFIGWILLHLMLSALEDVVKEVAPLFEFKHLDALFKHMHTLDELDDPYEMDNADRRFLESLE</sequence>
<dbReference type="RefSeq" id="WP_252856155.1">
    <property type="nucleotide sequence ID" value="NZ_JAMXLR010000095.1"/>
</dbReference>
<dbReference type="AlphaFoldDB" id="A0A9X2JJC9"/>
<protein>
    <submittedName>
        <fullName evidence="1">Uncharacterized protein</fullName>
    </submittedName>
</protein>
<keyword evidence="2" id="KW-1185">Reference proteome</keyword>
<proteinExistence type="predicted"/>
<reference evidence="1" key="1">
    <citation type="submission" date="2022-06" db="EMBL/GenBank/DDBJ databases">
        <title>Aeoliella straminimaris, a novel planctomycete from sediments.</title>
        <authorList>
            <person name="Vitorino I.R."/>
            <person name="Lage O.M."/>
        </authorList>
    </citation>
    <scope>NUCLEOTIDE SEQUENCE</scope>
    <source>
        <strain evidence="1">ICT_H6.2</strain>
    </source>
</reference>
<gene>
    <name evidence="1" type="ORF">NG895_29405</name>
</gene>
<evidence type="ECO:0000313" key="2">
    <source>
        <dbReference type="Proteomes" id="UP001155241"/>
    </source>
</evidence>
<comment type="caution">
    <text evidence="1">The sequence shown here is derived from an EMBL/GenBank/DDBJ whole genome shotgun (WGS) entry which is preliminary data.</text>
</comment>
<name>A0A9X2JJC9_9BACT</name>
<evidence type="ECO:0000313" key="1">
    <source>
        <dbReference type="EMBL" id="MCO6048040.1"/>
    </source>
</evidence>
<organism evidence="1 2">
    <name type="scientific">Aeoliella straminimaris</name>
    <dbReference type="NCBI Taxonomy" id="2954799"/>
    <lineage>
        <taxon>Bacteria</taxon>
        <taxon>Pseudomonadati</taxon>
        <taxon>Planctomycetota</taxon>
        <taxon>Planctomycetia</taxon>
        <taxon>Pirellulales</taxon>
        <taxon>Lacipirellulaceae</taxon>
        <taxon>Aeoliella</taxon>
    </lineage>
</organism>
<accession>A0A9X2JJC9</accession>
<dbReference type="Proteomes" id="UP001155241">
    <property type="component" value="Unassembled WGS sequence"/>
</dbReference>
<dbReference type="EMBL" id="JAMXLR010000095">
    <property type="protein sequence ID" value="MCO6048040.1"/>
    <property type="molecule type" value="Genomic_DNA"/>
</dbReference>